<gene>
    <name evidence="3" type="ORF">DEA37_0011427</name>
</gene>
<keyword evidence="2" id="KW-0732">Signal</keyword>
<keyword evidence="4" id="KW-1185">Reference proteome</keyword>
<dbReference type="Proteomes" id="UP000324629">
    <property type="component" value="Unassembled WGS sequence"/>
</dbReference>
<feature type="region of interest" description="Disordered" evidence="1">
    <location>
        <begin position="40"/>
        <end position="66"/>
    </location>
</feature>
<sequence length="126" mass="14720">MSTLHRMNAVWILSAVMLVFVKNISSTTTANLPITKNVTESQSTYTHPSTTTPEPSHEQTLHTTPKKSQLLHGHWSYEERSPHSKKVLAYKTLRTLKPSRIHFFRWKKATTVIVLRKFKKYPRRTY</sequence>
<evidence type="ECO:0000313" key="4">
    <source>
        <dbReference type="Proteomes" id="UP000324629"/>
    </source>
</evidence>
<feature type="chain" id="PRO_5023938224" evidence="2">
    <location>
        <begin position="27"/>
        <end position="126"/>
    </location>
</feature>
<accession>A0A5J4NI72</accession>
<comment type="caution">
    <text evidence="3">The sequence shown here is derived from an EMBL/GenBank/DDBJ whole genome shotgun (WGS) entry which is preliminary data.</text>
</comment>
<feature type="signal peptide" evidence="2">
    <location>
        <begin position="1"/>
        <end position="26"/>
    </location>
</feature>
<name>A0A5J4NI72_9TREM</name>
<evidence type="ECO:0000256" key="1">
    <source>
        <dbReference type="SAM" id="MobiDB-lite"/>
    </source>
</evidence>
<proteinExistence type="predicted"/>
<evidence type="ECO:0000313" key="3">
    <source>
        <dbReference type="EMBL" id="KAA3675110.1"/>
    </source>
</evidence>
<reference evidence="3 4" key="1">
    <citation type="journal article" date="2019" name="Gigascience">
        <title>Whole-genome sequence of the oriental lung fluke Paragonimus westermani.</title>
        <authorList>
            <person name="Oey H."/>
            <person name="Zakrzewski M."/>
            <person name="Narain K."/>
            <person name="Devi K.R."/>
            <person name="Agatsuma T."/>
            <person name="Nawaratna S."/>
            <person name="Gobert G.N."/>
            <person name="Jones M.K."/>
            <person name="Ragan M.A."/>
            <person name="McManus D.P."/>
            <person name="Krause L."/>
        </authorList>
    </citation>
    <scope>NUCLEOTIDE SEQUENCE [LARGE SCALE GENOMIC DNA]</scope>
    <source>
        <strain evidence="3 4">IND2009</strain>
    </source>
</reference>
<dbReference type="EMBL" id="QNGE01002718">
    <property type="protein sequence ID" value="KAA3675110.1"/>
    <property type="molecule type" value="Genomic_DNA"/>
</dbReference>
<organism evidence="3 4">
    <name type="scientific">Paragonimus westermani</name>
    <dbReference type="NCBI Taxonomy" id="34504"/>
    <lineage>
        <taxon>Eukaryota</taxon>
        <taxon>Metazoa</taxon>
        <taxon>Spiralia</taxon>
        <taxon>Lophotrochozoa</taxon>
        <taxon>Platyhelminthes</taxon>
        <taxon>Trematoda</taxon>
        <taxon>Digenea</taxon>
        <taxon>Plagiorchiida</taxon>
        <taxon>Troglotremata</taxon>
        <taxon>Troglotrematidae</taxon>
        <taxon>Paragonimus</taxon>
    </lineage>
</organism>
<dbReference type="AlphaFoldDB" id="A0A5J4NI72"/>
<feature type="compositionally biased region" description="Low complexity" evidence="1">
    <location>
        <begin position="41"/>
        <end position="54"/>
    </location>
</feature>
<evidence type="ECO:0000256" key="2">
    <source>
        <dbReference type="SAM" id="SignalP"/>
    </source>
</evidence>
<protein>
    <submittedName>
        <fullName evidence="3">Uncharacterized protein</fullName>
    </submittedName>
</protein>